<organism evidence="2 3">
    <name type="scientific">Mycena maculata</name>
    <dbReference type="NCBI Taxonomy" id="230809"/>
    <lineage>
        <taxon>Eukaryota</taxon>
        <taxon>Fungi</taxon>
        <taxon>Dikarya</taxon>
        <taxon>Basidiomycota</taxon>
        <taxon>Agaricomycotina</taxon>
        <taxon>Agaricomycetes</taxon>
        <taxon>Agaricomycetidae</taxon>
        <taxon>Agaricales</taxon>
        <taxon>Marasmiineae</taxon>
        <taxon>Mycenaceae</taxon>
        <taxon>Mycena</taxon>
    </lineage>
</organism>
<feature type="signal peptide" evidence="1">
    <location>
        <begin position="1"/>
        <end position="17"/>
    </location>
</feature>
<evidence type="ECO:0000313" key="2">
    <source>
        <dbReference type="EMBL" id="KAJ7775742.1"/>
    </source>
</evidence>
<name>A0AAD7K0P5_9AGAR</name>
<reference evidence="2" key="1">
    <citation type="submission" date="2023-03" db="EMBL/GenBank/DDBJ databases">
        <title>Massive genome expansion in bonnet fungi (Mycena s.s.) driven by repeated elements and novel gene families across ecological guilds.</title>
        <authorList>
            <consortium name="Lawrence Berkeley National Laboratory"/>
            <person name="Harder C.B."/>
            <person name="Miyauchi S."/>
            <person name="Viragh M."/>
            <person name="Kuo A."/>
            <person name="Thoen E."/>
            <person name="Andreopoulos B."/>
            <person name="Lu D."/>
            <person name="Skrede I."/>
            <person name="Drula E."/>
            <person name="Henrissat B."/>
            <person name="Morin E."/>
            <person name="Kohler A."/>
            <person name="Barry K."/>
            <person name="LaButti K."/>
            <person name="Morin E."/>
            <person name="Salamov A."/>
            <person name="Lipzen A."/>
            <person name="Mereny Z."/>
            <person name="Hegedus B."/>
            <person name="Baldrian P."/>
            <person name="Stursova M."/>
            <person name="Weitz H."/>
            <person name="Taylor A."/>
            <person name="Grigoriev I.V."/>
            <person name="Nagy L.G."/>
            <person name="Martin F."/>
            <person name="Kauserud H."/>
        </authorList>
    </citation>
    <scope>NUCLEOTIDE SEQUENCE</scope>
    <source>
        <strain evidence="2">CBHHK188m</strain>
    </source>
</reference>
<protein>
    <submittedName>
        <fullName evidence="2">Uncharacterized protein</fullName>
    </submittedName>
</protein>
<accession>A0AAD7K0P5</accession>
<evidence type="ECO:0000313" key="3">
    <source>
        <dbReference type="Proteomes" id="UP001215280"/>
    </source>
</evidence>
<feature type="chain" id="PRO_5041968971" evidence="1">
    <location>
        <begin position="18"/>
        <end position="221"/>
    </location>
</feature>
<keyword evidence="3" id="KW-1185">Reference proteome</keyword>
<gene>
    <name evidence="2" type="ORF">DFH07DRAFT_767146</name>
</gene>
<dbReference type="EMBL" id="JARJLG010000014">
    <property type="protein sequence ID" value="KAJ7775742.1"/>
    <property type="molecule type" value="Genomic_DNA"/>
</dbReference>
<keyword evidence="1" id="KW-0732">Signal</keyword>
<evidence type="ECO:0000256" key="1">
    <source>
        <dbReference type="SAM" id="SignalP"/>
    </source>
</evidence>
<proteinExistence type="predicted"/>
<sequence length="221" mass="24338">MNRVLIFFGSLVTFNSSILWRCPEMKRNAICPTATRVPGRWHVGLEASGVHSGIFCGAGHCSAIFIDHSPKILAFSGVWPAYFPSIPSPLRQPLSRFNPYATREHSIFEDDLADVQGKVVLVTGGKIQHGNTIFGLHMKEFQKRLNTIRSRHKLVSAPWCQGATTVAFAAAGKGVTGYSEKYQTAYLVPIAVIVAPSSFADDETLQKELYDTTEKIIAELL</sequence>
<comment type="caution">
    <text evidence="2">The sequence shown here is derived from an EMBL/GenBank/DDBJ whole genome shotgun (WGS) entry which is preliminary data.</text>
</comment>
<dbReference type="Proteomes" id="UP001215280">
    <property type="component" value="Unassembled WGS sequence"/>
</dbReference>
<dbReference type="AlphaFoldDB" id="A0AAD7K0P5"/>